<sequence length="201" mass="23537">MSKKYEDYGIVLDFLLEGHPEERKPAQFREPIAQLLGEEHFTLLEAVPREDTSLSPHDRVYIGKRGRDEIDRVKNRINYESLTSAAKAELPVAIKTSIDRSEEKYLKFFNEASPISSRYHQFELIPGIGKKLMWSILEEREKRPFESFEDLKDRVKSLPDPKKMVAKRIEKELKGEGKYSIFARPPKESRGNKRSSRRSRR</sequence>
<gene>
    <name evidence="2" type="ORF">AKJ57_00560</name>
</gene>
<feature type="region of interest" description="Disordered" evidence="1">
    <location>
        <begin position="177"/>
        <end position="201"/>
    </location>
</feature>
<evidence type="ECO:0000256" key="1">
    <source>
        <dbReference type="SAM" id="MobiDB-lite"/>
    </source>
</evidence>
<dbReference type="AlphaFoldDB" id="A0A133UBT2"/>
<keyword evidence="3" id="KW-1185">Reference proteome</keyword>
<evidence type="ECO:0000313" key="2">
    <source>
        <dbReference type="EMBL" id="KXA91610.1"/>
    </source>
</evidence>
<dbReference type="Pfam" id="PF04919">
    <property type="entry name" value="DUF655"/>
    <property type="match status" value="1"/>
</dbReference>
<comment type="caution">
    <text evidence="2">The sequence shown here is derived from an EMBL/GenBank/DDBJ whole genome shotgun (WGS) entry which is preliminary data.</text>
</comment>
<name>A0A133UBT2_9EURY</name>
<proteinExistence type="predicted"/>
<dbReference type="PATRIC" id="fig|1698259.3.peg.799"/>
<dbReference type="PANTHER" id="PTHR40734">
    <property type="entry name" value="TRNA-SPECIFIC ADENOSINE DEAMINASE-RELATED"/>
    <property type="match status" value="1"/>
</dbReference>
<reference evidence="2 3" key="1">
    <citation type="journal article" date="2016" name="Sci. Rep.">
        <title>Metabolic traits of an uncultured archaeal lineage -MSBL1- from brine pools of the Red Sea.</title>
        <authorList>
            <person name="Mwirichia R."/>
            <person name="Alam I."/>
            <person name="Rashid M."/>
            <person name="Vinu M."/>
            <person name="Ba-Alawi W."/>
            <person name="Anthony Kamau A."/>
            <person name="Kamanda Ngugi D."/>
            <person name="Goker M."/>
            <person name="Klenk H.P."/>
            <person name="Bajic V."/>
            <person name="Stingl U."/>
        </authorList>
    </citation>
    <scope>NUCLEOTIDE SEQUENCE [LARGE SCALE GENOMIC DNA]</scope>
    <source>
        <strain evidence="2">SCGC-AAA259A05</strain>
    </source>
</reference>
<dbReference type="Gene3D" id="2.40.50.140">
    <property type="entry name" value="Nucleic acid-binding proteins"/>
    <property type="match status" value="1"/>
</dbReference>
<dbReference type="SUPFAM" id="SSF160975">
    <property type="entry name" value="AF1531-like"/>
    <property type="match status" value="1"/>
</dbReference>
<dbReference type="InterPro" id="IPR012340">
    <property type="entry name" value="NA-bd_OB-fold"/>
</dbReference>
<organism evidence="2 3">
    <name type="scientific">candidate division MSBL1 archaeon SCGC-AAA259A05</name>
    <dbReference type="NCBI Taxonomy" id="1698259"/>
    <lineage>
        <taxon>Archaea</taxon>
        <taxon>Methanobacteriati</taxon>
        <taxon>Methanobacteriota</taxon>
        <taxon>candidate division MSBL1</taxon>
    </lineage>
</organism>
<dbReference type="EMBL" id="LHXJ01000004">
    <property type="protein sequence ID" value="KXA91610.1"/>
    <property type="molecule type" value="Genomic_DNA"/>
</dbReference>
<feature type="compositionally biased region" description="Basic residues" evidence="1">
    <location>
        <begin position="192"/>
        <end position="201"/>
    </location>
</feature>
<accession>A0A133UBT2</accession>
<dbReference type="Gene3D" id="1.10.150.280">
    <property type="entry name" value="AF1531-like domain"/>
    <property type="match status" value="1"/>
</dbReference>
<protein>
    <submittedName>
        <fullName evidence="2">Uncharacterized protein</fullName>
    </submittedName>
</protein>
<evidence type="ECO:0000313" key="3">
    <source>
        <dbReference type="Proteomes" id="UP000070163"/>
    </source>
</evidence>
<dbReference type="Proteomes" id="UP000070163">
    <property type="component" value="Unassembled WGS sequence"/>
</dbReference>
<dbReference type="InterPro" id="IPR007003">
    <property type="entry name" value="DUF655"/>
</dbReference>
<dbReference type="PANTHER" id="PTHR40734:SF1">
    <property type="entry name" value="DNA-BINDING PROTEIN"/>
    <property type="match status" value="1"/>
</dbReference>